<keyword evidence="4 7" id="KW-1133">Transmembrane helix</keyword>
<dbReference type="eggNOG" id="KOG2922">
    <property type="taxonomic scope" value="Eukaryota"/>
</dbReference>
<feature type="transmembrane region" description="Helical" evidence="7">
    <location>
        <begin position="264"/>
        <end position="282"/>
    </location>
</feature>
<feature type="transmembrane region" description="Helical" evidence="7">
    <location>
        <begin position="209"/>
        <end position="229"/>
    </location>
</feature>
<dbReference type="Proteomes" id="UP000008866">
    <property type="component" value="Unassembled WGS sequence"/>
</dbReference>
<feature type="compositionally biased region" description="Polar residues" evidence="6">
    <location>
        <begin position="517"/>
        <end position="527"/>
    </location>
</feature>
<accession>D4AIC0</accession>
<dbReference type="InterPro" id="IPR008521">
    <property type="entry name" value="Mg_trans_NIPA"/>
</dbReference>
<evidence type="ECO:0000256" key="4">
    <source>
        <dbReference type="ARBA" id="ARBA00022989"/>
    </source>
</evidence>
<keyword evidence="5 7" id="KW-0472">Membrane</keyword>
<dbReference type="InterPro" id="IPR037185">
    <property type="entry name" value="EmrE-like"/>
</dbReference>
<dbReference type="KEGG" id="abe:ARB_04014"/>
<comment type="subcellular location">
    <subcellularLocation>
        <location evidence="1">Endoplasmic reticulum membrane</location>
        <topology evidence="1">Multi-pass membrane protein</topology>
    </subcellularLocation>
</comment>
<dbReference type="Pfam" id="PF05653">
    <property type="entry name" value="Mg_trans_NIPA"/>
    <property type="match status" value="1"/>
</dbReference>
<feature type="compositionally biased region" description="Low complexity" evidence="6">
    <location>
        <begin position="787"/>
        <end position="799"/>
    </location>
</feature>
<feature type="chain" id="PRO_5003054025" evidence="8">
    <location>
        <begin position="17"/>
        <end position="823"/>
    </location>
</feature>
<name>D4AIC0_ARTBC</name>
<feature type="compositionally biased region" description="Acidic residues" evidence="6">
    <location>
        <begin position="467"/>
        <end position="480"/>
    </location>
</feature>
<feature type="compositionally biased region" description="Acidic residues" evidence="6">
    <location>
        <begin position="531"/>
        <end position="540"/>
    </location>
</feature>
<dbReference type="AlphaFoldDB" id="D4AIC0"/>
<evidence type="ECO:0000256" key="1">
    <source>
        <dbReference type="ARBA" id="ARBA00004477"/>
    </source>
</evidence>
<feature type="region of interest" description="Disordered" evidence="6">
    <location>
        <begin position="101"/>
        <end position="173"/>
    </location>
</feature>
<feature type="transmembrane region" description="Helical" evidence="7">
    <location>
        <begin position="410"/>
        <end position="429"/>
    </location>
</feature>
<dbReference type="PANTHER" id="PTHR12570:SF65">
    <property type="entry name" value="MAGNESIUM TRANSPORTER NIPA9-RELATED"/>
    <property type="match status" value="1"/>
</dbReference>
<feature type="transmembrane region" description="Helical" evidence="7">
    <location>
        <begin position="375"/>
        <end position="398"/>
    </location>
</feature>
<feature type="compositionally biased region" description="Polar residues" evidence="6">
    <location>
        <begin position="760"/>
        <end position="786"/>
    </location>
</feature>
<evidence type="ECO:0000256" key="3">
    <source>
        <dbReference type="ARBA" id="ARBA00022824"/>
    </source>
</evidence>
<protein>
    <submittedName>
        <fullName evidence="9">DUF803 domain membrane protein</fullName>
    </submittedName>
</protein>
<feature type="compositionally biased region" description="Low complexity" evidence="6">
    <location>
        <begin position="548"/>
        <end position="575"/>
    </location>
</feature>
<evidence type="ECO:0000256" key="2">
    <source>
        <dbReference type="ARBA" id="ARBA00022692"/>
    </source>
</evidence>
<feature type="compositionally biased region" description="Basic residues" evidence="6">
    <location>
        <begin position="712"/>
        <end position="726"/>
    </location>
</feature>
<feature type="compositionally biased region" description="Polar residues" evidence="6">
    <location>
        <begin position="154"/>
        <end position="168"/>
    </location>
</feature>
<comment type="caution">
    <text evidence="9">The sequence shown here is derived from an EMBL/GenBank/DDBJ whole genome shotgun (WGS) entry which is preliminary data.</text>
</comment>
<dbReference type="GO" id="GO:0015095">
    <property type="term" value="F:magnesium ion transmembrane transporter activity"/>
    <property type="evidence" value="ECO:0007669"/>
    <property type="project" value="InterPro"/>
</dbReference>
<feature type="region of interest" description="Disordered" evidence="6">
    <location>
        <begin position="465"/>
        <end position="823"/>
    </location>
</feature>
<organism evidence="9 10">
    <name type="scientific">Arthroderma benhamiae (strain ATCC MYA-4681 / CBS 112371)</name>
    <name type="common">Trichophyton mentagrophytes</name>
    <dbReference type="NCBI Taxonomy" id="663331"/>
    <lineage>
        <taxon>Eukaryota</taxon>
        <taxon>Fungi</taxon>
        <taxon>Dikarya</taxon>
        <taxon>Ascomycota</taxon>
        <taxon>Pezizomycotina</taxon>
        <taxon>Eurotiomycetes</taxon>
        <taxon>Eurotiomycetidae</taxon>
        <taxon>Onygenales</taxon>
        <taxon>Arthrodermataceae</taxon>
        <taxon>Trichophyton</taxon>
    </lineage>
</organism>
<dbReference type="EMBL" id="ABSU01000001">
    <property type="protein sequence ID" value="EFE36493.1"/>
    <property type="molecule type" value="Genomic_DNA"/>
</dbReference>
<dbReference type="RefSeq" id="XP_003017138.1">
    <property type="nucleotide sequence ID" value="XM_003017092.1"/>
</dbReference>
<evidence type="ECO:0000313" key="10">
    <source>
        <dbReference type="Proteomes" id="UP000008866"/>
    </source>
</evidence>
<dbReference type="PANTHER" id="PTHR12570">
    <property type="match status" value="1"/>
</dbReference>
<keyword evidence="2 7" id="KW-0812">Transmembrane</keyword>
<evidence type="ECO:0000256" key="7">
    <source>
        <dbReference type="SAM" id="Phobius"/>
    </source>
</evidence>
<evidence type="ECO:0000256" key="5">
    <source>
        <dbReference type="ARBA" id="ARBA00023136"/>
    </source>
</evidence>
<keyword evidence="8" id="KW-0732">Signal</keyword>
<keyword evidence="3" id="KW-0256">Endoplasmic reticulum</keyword>
<reference evidence="10" key="1">
    <citation type="journal article" date="2011" name="Genome Biol.">
        <title>Comparative and functional genomics provide insights into the pathogenicity of dermatophytic fungi.</title>
        <authorList>
            <person name="Burmester A."/>
            <person name="Shelest E."/>
            <person name="Gloeckner G."/>
            <person name="Heddergott C."/>
            <person name="Schindler S."/>
            <person name="Staib P."/>
            <person name="Heidel A."/>
            <person name="Felder M."/>
            <person name="Petzold A."/>
            <person name="Szafranski K."/>
            <person name="Feuermann M."/>
            <person name="Pedruzzi I."/>
            <person name="Priebe S."/>
            <person name="Groth M."/>
            <person name="Winkler R."/>
            <person name="Li W."/>
            <person name="Kniemeyer O."/>
            <person name="Schroeckh V."/>
            <person name="Hertweck C."/>
            <person name="Hube B."/>
            <person name="White T.C."/>
            <person name="Platzer M."/>
            <person name="Guthke R."/>
            <person name="Heitman J."/>
            <person name="Woestemeyer J."/>
            <person name="Zipfel P.F."/>
            <person name="Monod M."/>
            <person name="Brakhage A.A."/>
        </authorList>
    </citation>
    <scope>NUCLEOTIDE SEQUENCE [LARGE SCALE GENOMIC DNA]</scope>
    <source>
        <strain evidence="10">ATCC MYA-4681 / CBS 112371</strain>
    </source>
</reference>
<keyword evidence="10" id="KW-1185">Reference proteome</keyword>
<gene>
    <name evidence="9" type="ORF">ARB_04014</name>
</gene>
<dbReference type="GeneID" id="9527103"/>
<feature type="transmembrane region" description="Helical" evidence="7">
    <location>
        <begin position="332"/>
        <end position="355"/>
    </location>
</feature>
<dbReference type="HOGENOM" id="CLU_012349_2_1_1"/>
<feature type="compositionally biased region" description="Basic and acidic residues" evidence="6">
    <location>
        <begin position="137"/>
        <end position="146"/>
    </location>
</feature>
<feature type="transmembrane region" description="Helical" evidence="7">
    <location>
        <begin position="302"/>
        <end position="320"/>
    </location>
</feature>
<evidence type="ECO:0000256" key="6">
    <source>
        <dbReference type="SAM" id="MobiDB-lite"/>
    </source>
</evidence>
<dbReference type="GO" id="GO:0016020">
    <property type="term" value="C:membrane"/>
    <property type="evidence" value="ECO:0007669"/>
    <property type="project" value="UniProtKB-SubCell"/>
</dbReference>
<feature type="compositionally biased region" description="Polar residues" evidence="6">
    <location>
        <begin position="126"/>
        <end position="136"/>
    </location>
</feature>
<dbReference type="SUPFAM" id="SSF103481">
    <property type="entry name" value="Multidrug resistance efflux transporter EmrE"/>
    <property type="match status" value="1"/>
</dbReference>
<evidence type="ECO:0000256" key="8">
    <source>
        <dbReference type="SAM" id="SignalP"/>
    </source>
</evidence>
<dbReference type="OMA" id="VMQIRYI"/>
<feature type="signal peptide" evidence="8">
    <location>
        <begin position="1"/>
        <end position="16"/>
    </location>
</feature>
<proteinExistence type="predicted"/>
<feature type="transmembrane region" description="Helical" evidence="7">
    <location>
        <begin position="235"/>
        <end position="255"/>
    </location>
</feature>
<evidence type="ECO:0000313" key="9">
    <source>
        <dbReference type="EMBL" id="EFE36493.1"/>
    </source>
</evidence>
<feature type="transmembrane region" description="Helical" evidence="7">
    <location>
        <begin position="53"/>
        <end position="76"/>
    </location>
</feature>
<sequence>MLVAFLLFLIAEQVSSTALPSPLHQSSFAAGNAPVLIGEKPGEGGHERDPISEWSSTIGIVTAIVGNVLISVALNIQRYAHVRIEREYEGNILRLRAEWKRTSSPPRPDGPTSSYSDYGTVDRENAQSQDDVSATRYTDDPEEGGRRRPRKAHTNGNGHAHTQSQENQSSEDEAVDDLLQRSFLSDRTATSFEKSIAGVDRKSYLRSSYWWFGIVLMTVGEAGNFLAYGFAPASIVSPLGVVALVSNCVIAPFMLKERFRQRDFLGVVIAVAGAVIVVLSAKTSENKIGPDEIWGMITRWEFETYLGITVVLIIALMLISRKYGRKTILIDIGLVGLFVLLFSISELTLKCIGGYTALSTKGVSSLLSNTLWHAITFPITYVLVAVLVFSAVMQIRYINRALQHFNSTQVIPTQFVLFTLSVIVGSAILYRDFESATGERVAKFVGGCLLTFFAVYLITSGRVQKEDESESESETDEEEAIGLQNEEPYRDYVDWQQDGAPIPRRQSTDSAGPGSKTKPSPSRSLQSLEEVYNESEDEDGQLTPRVRISASPGSLLPPISSSSSILDPSPLPAISNPWATPSHEREESDYLAATPGKDTLSRSADVYPPPTNVVLQFPAAPGATDSPHRISPPQLGPQTPQGSPRRRSPTRAEQHSTHKHSGQPLRTPGSVHRNSLSRFSPGPLLPPLSGGLSAVVADSLRRGEGSPQQLRRSLRGSTRHKSKNRVRAGIPLYLDAALDPRPVAETEVESTGTPRDGPQISRSTSTTGPDAFPSEQQRIRSLSDSWSGGLLNFGGNLRLSGRRSKGKLPAEGSEEPTSRQPEP</sequence>